<evidence type="ECO:0000313" key="2">
    <source>
        <dbReference type="Proteomes" id="UP000284219"/>
    </source>
</evidence>
<comment type="caution">
    <text evidence="1">The sequence shown here is derived from an EMBL/GenBank/DDBJ whole genome shotgun (WGS) entry which is preliminary data.</text>
</comment>
<accession>A0A419SKI0</accession>
<dbReference type="OrthoDB" id="2471604at2"/>
<protein>
    <submittedName>
        <fullName evidence="1">Uncharacterized protein</fullName>
    </submittedName>
</protein>
<gene>
    <name evidence="1" type="ORF">BEP19_09055</name>
</gene>
<dbReference type="Proteomes" id="UP000284219">
    <property type="component" value="Unassembled WGS sequence"/>
</dbReference>
<organism evidence="1 2">
    <name type="scientific">Ammoniphilus oxalaticus</name>
    <dbReference type="NCBI Taxonomy" id="66863"/>
    <lineage>
        <taxon>Bacteria</taxon>
        <taxon>Bacillati</taxon>
        <taxon>Bacillota</taxon>
        <taxon>Bacilli</taxon>
        <taxon>Bacillales</taxon>
        <taxon>Paenibacillaceae</taxon>
        <taxon>Aneurinibacillus group</taxon>
        <taxon>Ammoniphilus</taxon>
    </lineage>
</organism>
<name>A0A419SKI0_9BACL</name>
<dbReference type="EMBL" id="MCHY01000008">
    <property type="protein sequence ID" value="RKD24521.1"/>
    <property type="molecule type" value="Genomic_DNA"/>
</dbReference>
<reference evidence="1 2" key="1">
    <citation type="submission" date="2016-08" db="EMBL/GenBank/DDBJ databases">
        <title>Novel Firmicute Genomes.</title>
        <authorList>
            <person name="Poppleton D.I."/>
            <person name="Gribaldo S."/>
        </authorList>
    </citation>
    <scope>NUCLEOTIDE SEQUENCE [LARGE SCALE GENOMIC DNA]</scope>
    <source>
        <strain evidence="1 2">RAOx-1</strain>
    </source>
</reference>
<dbReference type="AlphaFoldDB" id="A0A419SKI0"/>
<proteinExistence type="predicted"/>
<keyword evidence="2" id="KW-1185">Reference proteome</keyword>
<evidence type="ECO:0000313" key="1">
    <source>
        <dbReference type="EMBL" id="RKD24521.1"/>
    </source>
</evidence>
<dbReference type="RefSeq" id="WP_120189815.1">
    <property type="nucleotide sequence ID" value="NZ_MCHY01000008.1"/>
</dbReference>
<sequence length="91" mass="10846">MHYFANETIMSIENALVLKPNEITILEHVRTYEYVNDEPAPYFVEIQCLDNKVVVRKNRITDFPAYELEKEESFENIDAATNTFRQWIMEI</sequence>